<sequence>MYYIIRVRPWPHPSPSALKTLRILSKSSMRLEMLAFVILAGIRTRSEKISFKLILCVINDEMAFNNVSVTTTINAGTRSISIIL</sequence>
<proteinExistence type="predicted"/>
<organism evidence="1 2">
    <name type="scientific">Gymnopus androsaceus JB14</name>
    <dbReference type="NCBI Taxonomy" id="1447944"/>
    <lineage>
        <taxon>Eukaryota</taxon>
        <taxon>Fungi</taxon>
        <taxon>Dikarya</taxon>
        <taxon>Basidiomycota</taxon>
        <taxon>Agaricomycotina</taxon>
        <taxon>Agaricomycetes</taxon>
        <taxon>Agaricomycetidae</taxon>
        <taxon>Agaricales</taxon>
        <taxon>Marasmiineae</taxon>
        <taxon>Omphalotaceae</taxon>
        <taxon>Gymnopus</taxon>
    </lineage>
</organism>
<evidence type="ECO:0000313" key="2">
    <source>
        <dbReference type="Proteomes" id="UP000799118"/>
    </source>
</evidence>
<name>A0A6A4GCK6_9AGAR</name>
<accession>A0A6A4GCK6</accession>
<evidence type="ECO:0000313" key="1">
    <source>
        <dbReference type="EMBL" id="KAE9383148.1"/>
    </source>
</evidence>
<dbReference type="AlphaFoldDB" id="A0A6A4GCK6"/>
<keyword evidence="2" id="KW-1185">Reference proteome</keyword>
<protein>
    <submittedName>
        <fullName evidence="1">Uncharacterized protein</fullName>
    </submittedName>
</protein>
<dbReference type="Proteomes" id="UP000799118">
    <property type="component" value="Unassembled WGS sequence"/>
</dbReference>
<dbReference type="EMBL" id="ML770675">
    <property type="protein sequence ID" value="KAE9383148.1"/>
    <property type="molecule type" value="Genomic_DNA"/>
</dbReference>
<gene>
    <name evidence="1" type="ORF">BT96DRAFT_102885</name>
</gene>
<dbReference type="OrthoDB" id="3198553at2759"/>
<reference evidence="1" key="1">
    <citation type="journal article" date="2019" name="Environ. Microbiol.">
        <title>Fungal ecological strategies reflected in gene transcription - a case study of two litter decomposers.</title>
        <authorList>
            <person name="Barbi F."/>
            <person name="Kohler A."/>
            <person name="Barry K."/>
            <person name="Baskaran P."/>
            <person name="Daum C."/>
            <person name="Fauchery L."/>
            <person name="Ihrmark K."/>
            <person name="Kuo A."/>
            <person name="LaButti K."/>
            <person name="Lipzen A."/>
            <person name="Morin E."/>
            <person name="Grigoriev I.V."/>
            <person name="Henrissat B."/>
            <person name="Lindahl B."/>
            <person name="Martin F."/>
        </authorList>
    </citation>
    <scope>NUCLEOTIDE SEQUENCE</scope>
    <source>
        <strain evidence="1">JB14</strain>
    </source>
</reference>